<feature type="chain" id="PRO_5046271365" evidence="2">
    <location>
        <begin position="20"/>
        <end position="356"/>
    </location>
</feature>
<sequence length="356" mass="39838">MKKKIALFLMTILTTTMFAACGTNKKEAADKKDSSKPTQLVISTWGYDEDKLWENVFKPFEKENNVKIVLETGNNSERLTKLKANPNSNIDIIYLSESFAQEGVEQGLFEKVDYSKVPNSKNSTEKAKYLIEQGYGPAYTLNRAAIAYDPSKVNFEMKSWKDLWNPALKGKVSIPDITTTFGPAVVYSAAIQAGADVKNDKGEAAFKQLEAIKPNLVKTYKRSSDLANMFSNGEIAAAVIADFAYQKVKEANPNVKFIDPEEGAYLNFNTINIVKNSKNKELALKFMNYALSKEVQTKTAKALGESPVNVEVKLSEEESKNLTYGKSLEKANVIDNTFVNSVKKDWIDKWNRILNQ</sequence>
<dbReference type="RefSeq" id="WP_268047841.1">
    <property type="nucleotide sequence ID" value="NZ_JAPQES010000001.1"/>
</dbReference>
<proteinExistence type="predicted"/>
<dbReference type="Gene3D" id="3.40.190.10">
    <property type="entry name" value="Periplasmic binding protein-like II"/>
    <property type="match status" value="2"/>
</dbReference>
<gene>
    <name evidence="3" type="ORF">OXH55_02220</name>
</gene>
<dbReference type="PROSITE" id="PS51257">
    <property type="entry name" value="PROKAR_LIPOPROTEIN"/>
    <property type="match status" value="1"/>
</dbReference>
<dbReference type="Pfam" id="PF13416">
    <property type="entry name" value="SBP_bac_8"/>
    <property type="match status" value="1"/>
</dbReference>
<evidence type="ECO:0000313" key="3">
    <source>
        <dbReference type="EMBL" id="MCY6369463.1"/>
    </source>
</evidence>
<reference evidence="3" key="1">
    <citation type="submission" date="2022-12" db="EMBL/GenBank/DDBJ databases">
        <authorList>
            <person name="Wang J."/>
        </authorList>
    </citation>
    <scope>NUCLEOTIDE SEQUENCE</scope>
    <source>
        <strain evidence="3">HY-42-06</strain>
    </source>
</reference>
<dbReference type="SUPFAM" id="SSF53850">
    <property type="entry name" value="Periplasmic binding protein-like II"/>
    <property type="match status" value="1"/>
</dbReference>
<dbReference type="PANTHER" id="PTHR30006">
    <property type="entry name" value="THIAMINE-BINDING PERIPLASMIC PROTEIN-RELATED"/>
    <property type="match status" value="1"/>
</dbReference>
<dbReference type="PRINTS" id="PR00909">
    <property type="entry name" value="SPERMDNBNDNG"/>
</dbReference>
<organism evidence="3 4">
    <name type="scientific">Clostridium ganghwense</name>
    <dbReference type="NCBI Taxonomy" id="312089"/>
    <lineage>
        <taxon>Bacteria</taxon>
        <taxon>Bacillati</taxon>
        <taxon>Bacillota</taxon>
        <taxon>Clostridia</taxon>
        <taxon>Eubacteriales</taxon>
        <taxon>Clostridiaceae</taxon>
        <taxon>Clostridium</taxon>
    </lineage>
</organism>
<dbReference type="PANTHER" id="PTHR30006:SF2">
    <property type="entry name" value="ABC TRANSPORTER SUBSTRATE-BINDING PROTEIN"/>
    <property type="match status" value="1"/>
</dbReference>
<evidence type="ECO:0000256" key="1">
    <source>
        <dbReference type="ARBA" id="ARBA00022729"/>
    </source>
</evidence>
<dbReference type="EMBL" id="JAPQES010000001">
    <property type="protein sequence ID" value="MCY6369463.1"/>
    <property type="molecule type" value="Genomic_DNA"/>
</dbReference>
<evidence type="ECO:0000313" key="4">
    <source>
        <dbReference type="Proteomes" id="UP001079657"/>
    </source>
</evidence>
<protein>
    <submittedName>
        <fullName evidence="3">Polyamine ABC transporter substrate-binding protein</fullName>
    </submittedName>
</protein>
<feature type="signal peptide" evidence="2">
    <location>
        <begin position="1"/>
        <end position="19"/>
    </location>
</feature>
<name>A0ABT4CLW8_9CLOT</name>
<accession>A0ABT4CLW8</accession>
<evidence type="ECO:0000256" key="2">
    <source>
        <dbReference type="SAM" id="SignalP"/>
    </source>
</evidence>
<dbReference type="InterPro" id="IPR001188">
    <property type="entry name" value="Sperm_putr-bd"/>
</dbReference>
<keyword evidence="1 2" id="KW-0732">Signal</keyword>
<dbReference type="CDD" id="cd13589">
    <property type="entry name" value="PBP2_polyamine_RpCGA009"/>
    <property type="match status" value="1"/>
</dbReference>
<dbReference type="InterPro" id="IPR006059">
    <property type="entry name" value="SBP"/>
</dbReference>
<keyword evidence="4" id="KW-1185">Reference proteome</keyword>
<dbReference type="Proteomes" id="UP001079657">
    <property type="component" value="Unassembled WGS sequence"/>
</dbReference>
<comment type="caution">
    <text evidence="3">The sequence shown here is derived from an EMBL/GenBank/DDBJ whole genome shotgun (WGS) entry which is preliminary data.</text>
</comment>